<comment type="caution">
    <text evidence="5">The sequence shown here is derived from an EMBL/GenBank/DDBJ whole genome shotgun (WGS) entry which is preliminary data.</text>
</comment>
<dbReference type="InterPro" id="IPR000277">
    <property type="entry name" value="Cys/Met-Metab_PyrdxlP-dep_enz"/>
</dbReference>
<evidence type="ECO:0000256" key="4">
    <source>
        <dbReference type="RuleBase" id="RU362118"/>
    </source>
</evidence>
<proteinExistence type="inferred from homology"/>
<dbReference type="CDD" id="cd00614">
    <property type="entry name" value="CGS_like"/>
    <property type="match status" value="1"/>
</dbReference>
<keyword evidence="3" id="KW-0486">Methionine biosynthesis</keyword>
<keyword evidence="6" id="KW-1185">Reference proteome</keyword>
<dbReference type="Gene3D" id="3.40.640.10">
    <property type="entry name" value="Type I PLP-dependent aspartate aminotransferase-like (Major domain)"/>
    <property type="match status" value="1"/>
</dbReference>
<dbReference type="InterPro" id="IPR006234">
    <property type="entry name" value="O-succ-hSer_sulfhydrylase"/>
</dbReference>
<comment type="pathway">
    <text evidence="3">Amino-acid biosynthesis; L-methionine biosynthesis via de novo pathway; L-homocysteine from O-succinyl-L-homoserine: step 1/1.</text>
</comment>
<gene>
    <name evidence="3 5" type="primary">metZ</name>
    <name evidence="5" type="ORF">O4H49_09010</name>
</gene>
<dbReference type="PANTHER" id="PTHR11808">
    <property type="entry name" value="TRANS-SULFURATION ENZYME FAMILY MEMBER"/>
    <property type="match status" value="1"/>
</dbReference>
<dbReference type="PIRSF" id="PIRSF001434">
    <property type="entry name" value="CGS"/>
    <property type="match status" value="1"/>
</dbReference>
<evidence type="ECO:0000256" key="3">
    <source>
        <dbReference type="HAMAP-Rule" id="MF_02056"/>
    </source>
</evidence>
<evidence type="ECO:0000256" key="1">
    <source>
        <dbReference type="ARBA" id="ARBA00001933"/>
    </source>
</evidence>
<evidence type="ECO:0000256" key="2">
    <source>
        <dbReference type="ARBA" id="ARBA00022898"/>
    </source>
</evidence>
<keyword evidence="3" id="KW-0808">Transferase</keyword>
<dbReference type="EMBL" id="JAPWGY010000002">
    <property type="protein sequence ID" value="MCZ4280913.1"/>
    <property type="molecule type" value="Genomic_DNA"/>
</dbReference>
<keyword evidence="2 3" id="KW-0663">Pyridoxal phosphate</keyword>
<organism evidence="5 6">
    <name type="scientific">Kiloniella laminariae</name>
    <dbReference type="NCBI Taxonomy" id="454162"/>
    <lineage>
        <taxon>Bacteria</taxon>
        <taxon>Pseudomonadati</taxon>
        <taxon>Pseudomonadota</taxon>
        <taxon>Alphaproteobacteria</taxon>
        <taxon>Rhodospirillales</taxon>
        <taxon>Kiloniellaceae</taxon>
        <taxon>Kiloniella</taxon>
    </lineage>
</organism>
<reference evidence="5" key="1">
    <citation type="submission" date="2022-12" db="EMBL/GenBank/DDBJ databases">
        <title>Bacterial isolates from different developmental stages of Nematostella vectensis.</title>
        <authorList>
            <person name="Fraune S."/>
        </authorList>
    </citation>
    <scope>NUCLEOTIDE SEQUENCE</scope>
    <source>
        <strain evidence="5">G21630-S1</strain>
    </source>
</reference>
<dbReference type="PANTHER" id="PTHR11808:SF80">
    <property type="entry name" value="CYSTATHIONINE GAMMA-LYASE"/>
    <property type="match status" value="1"/>
</dbReference>
<dbReference type="SUPFAM" id="SSF53383">
    <property type="entry name" value="PLP-dependent transferases"/>
    <property type="match status" value="1"/>
</dbReference>
<accession>A0ABT4LII0</accession>
<dbReference type="EC" id="2.5.1.-" evidence="3"/>
<comment type="similarity">
    <text evidence="3">Belongs to the trans-sulfuration enzymes family. MetZ subfamily.</text>
</comment>
<dbReference type="InterPro" id="IPR015422">
    <property type="entry name" value="PyrdxlP-dep_Trfase_small"/>
</dbReference>
<protein>
    <recommendedName>
        <fullName evidence="3">O-succinylhomoserine sulfhydrylase</fullName>
        <shortName evidence="3">OSH sulfhydrylase</shortName>
        <shortName evidence="3">OSHS sulfhydrylase</shortName>
        <ecNumber evidence="3">2.5.1.-</ecNumber>
    </recommendedName>
</protein>
<keyword evidence="3" id="KW-0028">Amino-acid biosynthesis</keyword>
<dbReference type="HAMAP" id="MF_02056">
    <property type="entry name" value="MetZ"/>
    <property type="match status" value="1"/>
</dbReference>
<name>A0ABT4LII0_9PROT</name>
<evidence type="ECO:0000313" key="5">
    <source>
        <dbReference type="EMBL" id="MCZ4280913.1"/>
    </source>
</evidence>
<comment type="catalytic activity">
    <reaction evidence="3">
        <text>O-succinyl-L-homoserine + hydrogen sulfide = L-homocysteine + succinate</text>
        <dbReference type="Rhea" id="RHEA:27826"/>
        <dbReference type="ChEBI" id="CHEBI:29919"/>
        <dbReference type="ChEBI" id="CHEBI:30031"/>
        <dbReference type="ChEBI" id="CHEBI:57661"/>
        <dbReference type="ChEBI" id="CHEBI:58199"/>
    </reaction>
</comment>
<dbReference type="NCBIfam" id="TIGR01325">
    <property type="entry name" value="O_suc_HS_sulf"/>
    <property type="match status" value="1"/>
</dbReference>
<dbReference type="Pfam" id="PF01053">
    <property type="entry name" value="Cys_Met_Meta_PP"/>
    <property type="match status" value="1"/>
</dbReference>
<dbReference type="Gene3D" id="3.90.1150.10">
    <property type="entry name" value="Aspartate Aminotransferase, domain 1"/>
    <property type="match status" value="1"/>
</dbReference>
<comment type="function">
    <text evidence="3">Catalyzes the formation of L-homocysteine from O-succinyl-L-homoserine (OSHS) and hydrogen sulfide.</text>
</comment>
<dbReference type="InterPro" id="IPR015421">
    <property type="entry name" value="PyrdxlP-dep_Trfase_major"/>
</dbReference>
<dbReference type="InterPro" id="IPR015424">
    <property type="entry name" value="PyrdxlP-dep_Trfase"/>
</dbReference>
<comment type="subunit">
    <text evidence="3">Homotetramer.</text>
</comment>
<evidence type="ECO:0000313" key="6">
    <source>
        <dbReference type="Proteomes" id="UP001069802"/>
    </source>
</evidence>
<sequence>MTDNTSKVSAGRLRPQTELVRGGLMRSGFDETSEAMFLNSGYVYSSAEEAEQAFNGERERYVYSRYANPTLSMFEERMRLLEGAEVCRGTASGMAAVNAALLSQVKAGDRVVGAKALFGSCLYILNELLPRYGVETEVVDGTDLKAWESALSKGAKAVLVETPSNPALDIIDLKAVCDMAHAAGALVIVDNVFATPMLQKPLEYGADIVVYSTTKHIDGQGRCMGGAILCSKEFDADHLKDFYRHTGPSMSPFNAWTMLKGLETLGLRVDRMSDNALALASHLETLPGLRKVIYPGLKSHPQHELAMAQMSGKGSTLIGLELDGGKEAAFKVLNRLRVADISNNLGDAKTLITHPSSTTHQRLSEEERLAVGITQSFLRISVGLEDVEDLKEDLEQAIRG</sequence>
<feature type="modified residue" description="N6-(pyridoxal phosphate)lysine" evidence="3">
    <location>
        <position position="215"/>
    </location>
</feature>
<dbReference type="Proteomes" id="UP001069802">
    <property type="component" value="Unassembled WGS sequence"/>
</dbReference>
<comment type="cofactor">
    <cofactor evidence="1 3 4">
        <name>pyridoxal 5'-phosphate</name>
        <dbReference type="ChEBI" id="CHEBI:597326"/>
    </cofactor>
</comment>